<dbReference type="Proteomes" id="UP000046155">
    <property type="component" value="Unassembled WGS sequence"/>
</dbReference>
<keyword evidence="7" id="KW-0560">Oxidoreductase</keyword>
<dbReference type="PROSITE" id="PS00198">
    <property type="entry name" value="4FE4S_FER_1"/>
    <property type="match status" value="1"/>
</dbReference>
<protein>
    <submittedName>
        <fullName evidence="7">NADP-reducing hydrogenase subunit HndC</fullName>
        <ecNumber evidence="7">1.12.1.3</ecNumber>
    </submittedName>
</protein>
<proteinExistence type="inferred from homology"/>
<dbReference type="InterPro" id="IPR001949">
    <property type="entry name" value="NADH-UbQ_OxRdtase_51kDa_CS"/>
</dbReference>
<dbReference type="InterPro" id="IPR036249">
    <property type="entry name" value="Thioredoxin-like_sf"/>
</dbReference>
<dbReference type="Gene3D" id="3.40.50.11540">
    <property type="entry name" value="NADH-ubiquinone oxidoreductase 51kDa subunit"/>
    <property type="match status" value="1"/>
</dbReference>
<sequence length="597" mass="64990">MQLVRAHVLVCGGKNCSASGSKQVMEAFAEELKKNKLDQEIKLGETDCHGFCEMGPLVIVYPEGTFYIRVKAEDVPEIVEEHLVKGRIVDRLLYKAPVTEDEIPTYKELDFYRKQYRVALRNCGSIDPEKIQEYIARDGYASLEKAVYDLTPEQVIEEVKTSGLRGRGGGGFSTGLKWEFCRRSPGDLKYLICNADEGDPGAFMDRSILEGDPHSLIEGMAIAAYAIGCSEGYIYCRAEYPLAIKRLKIAIAQAEELGLLGENILGTDFSFKLHIKEGAGAFVCGEETALMASIEGKRGMPRVRPPFPAQKGLWDKPSNINNVETYANVSVIIGKGADWFGGMGTEKSKGTKVFALTGKVNNTGLVEVPMGIPIREIIFEIGGGIVGGKEYKGVQIGGPSGGCIPASLMDTSVDYESLIQAGAMMGSGGLVVMDETTCMVDLARFFLNFTQSESCGKCTPCREGTKRMLEILTRICDGEGVPEDIETLERLGRVIKATALCGLGNTAPNPVLSTLRYFRDEYEAHIFDKRCPAHACSALLVYSIDEEKCSGCGRCARACPAGAITGEKKEPHKIDTEKCIKCGSCIEQCKKGAILRL</sequence>
<dbReference type="Pfam" id="PF10589">
    <property type="entry name" value="NADH_4Fe-4S"/>
    <property type="match status" value="1"/>
</dbReference>
<keyword evidence="4" id="KW-0408">Iron</keyword>
<dbReference type="FunFam" id="3.40.50.11540:FF:000001">
    <property type="entry name" value="NADH dehydrogenase [ubiquinone] flavoprotein 1, mitochondrial"/>
    <property type="match status" value="1"/>
</dbReference>
<evidence type="ECO:0000313" key="7">
    <source>
        <dbReference type="EMBL" id="CEO90453.1"/>
    </source>
</evidence>
<dbReference type="Pfam" id="PF01257">
    <property type="entry name" value="2Fe-2S_thioredx"/>
    <property type="match status" value="1"/>
</dbReference>
<dbReference type="InterPro" id="IPR037225">
    <property type="entry name" value="Nuo51_FMN-bd_sf"/>
</dbReference>
<keyword evidence="2" id="KW-0004">4Fe-4S</keyword>
<dbReference type="SUPFAM" id="SSF52833">
    <property type="entry name" value="Thioredoxin-like"/>
    <property type="match status" value="1"/>
</dbReference>
<comment type="similarity">
    <text evidence="1">Belongs to the complex I 51 kDa subunit family.</text>
</comment>
<organism evidence="7 8">
    <name type="scientific">Syntrophaceticus schinkii</name>
    <dbReference type="NCBI Taxonomy" id="499207"/>
    <lineage>
        <taxon>Bacteria</taxon>
        <taxon>Bacillati</taxon>
        <taxon>Bacillota</taxon>
        <taxon>Clostridia</taxon>
        <taxon>Thermoanaerobacterales</taxon>
        <taxon>Thermoanaerobacterales Family III. Incertae Sedis</taxon>
        <taxon>Syntrophaceticus</taxon>
    </lineage>
</organism>
<dbReference type="InterPro" id="IPR037207">
    <property type="entry name" value="Nuop51_4Fe4S-bd_sf"/>
</dbReference>
<dbReference type="SUPFAM" id="SSF140490">
    <property type="entry name" value="Nqo1C-terminal domain-like"/>
    <property type="match status" value="1"/>
</dbReference>
<dbReference type="InterPro" id="IPR019575">
    <property type="entry name" value="Nuop51_4Fe4S-bd"/>
</dbReference>
<dbReference type="InterPro" id="IPR017896">
    <property type="entry name" value="4Fe4S_Fe-S-bd"/>
</dbReference>
<dbReference type="AlphaFoldDB" id="A0A0B7MQL3"/>
<name>A0A0B7MQL3_9FIRM</name>
<dbReference type="EC" id="1.12.1.3" evidence="7"/>
<evidence type="ECO:0000313" key="8">
    <source>
        <dbReference type="Proteomes" id="UP000046155"/>
    </source>
</evidence>
<keyword evidence="3" id="KW-0479">Metal-binding</keyword>
<dbReference type="InterPro" id="IPR011538">
    <property type="entry name" value="Nuo51_FMN-bd"/>
</dbReference>
<dbReference type="EMBL" id="CDRZ01000291">
    <property type="protein sequence ID" value="CEO90453.1"/>
    <property type="molecule type" value="Genomic_DNA"/>
</dbReference>
<dbReference type="PROSITE" id="PS51379">
    <property type="entry name" value="4FE4S_FER_2"/>
    <property type="match status" value="2"/>
</dbReference>
<dbReference type="Gene3D" id="3.10.20.600">
    <property type="match status" value="1"/>
</dbReference>
<keyword evidence="8" id="KW-1185">Reference proteome</keyword>
<accession>A0A0B7MQL3</accession>
<evidence type="ECO:0000256" key="4">
    <source>
        <dbReference type="ARBA" id="ARBA00023004"/>
    </source>
</evidence>
<evidence type="ECO:0000256" key="5">
    <source>
        <dbReference type="ARBA" id="ARBA00023014"/>
    </source>
</evidence>
<reference evidence="8" key="1">
    <citation type="submission" date="2015-01" db="EMBL/GenBank/DDBJ databases">
        <authorList>
            <person name="Manzoor Shahid"/>
            <person name="Zubair Saima"/>
        </authorList>
    </citation>
    <scope>NUCLEOTIDE SEQUENCE [LARGE SCALE GENOMIC DNA]</scope>
    <source>
        <strain evidence="8">Sp3</strain>
    </source>
</reference>
<evidence type="ECO:0000259" key="6">
    <source>
        <dbReference type="PROSITE" id="PS51379"/>
    </source>
</evidence>
<dbReference type="GO" id="GO:0008137">
    <property type="term" value="F:NADH dehydrogenase (ubiquinone) activity"/>
    <property type="evidence" value="ECO:0007669"/>
    <property type="project" value="InterPro"/>
</dbReference>
<dbReference type="PROSITE" id="PS00645">
    <property type="entry name" value="COMPLEX1_51K_2"/>
    <property type="match status" value="1"/>
</dbReference>
<dbReference type="SMART" id="SM00928">
    <property type="entry name" value="NADH_4Fe-4S"/>
    <property type="match status" value="1"/>
</dbReference>
<feature type="domain" description="4Fe-4S ferredoxin-type" evidence="6">
    <location>
        <begin position="570"/>
        <end position="597"/>
    </location>
</feature>
<dbReference type="RefSeq" id="WP_044666207.1">
    <property type="nucleotide sequence ID" value="NZ_CDRZ01000291.1"/>
</dbReference>
<gene>
    <name evidence="7" type="primary">hndC</name>
    <name evidence="7" type="ORF">SSCH_90017</name>
</gene>
<dbReference type="Gene3D" id="3.40.30.10">
    <property type="entry name" value="Glutaredoxin"/>
    <property type="match status" value="1"/>
</dbReference>
<keyword evidence="5" id="KW-0411">Iron-sulfur</keyword>
<dbReference type="PANTHER" id="PTHR43578:SF3">
    <property type="entry name" value="NADH-QUINONE OXIDOREDUCTASE SUBUNIT F"/>
    <property type="match status" value="1"/>
</dbReference>
<dbReference type="FunFam" id="1.20.1440.230:FF:000001">
    <property type="entry name" value="Mitochondrial NADH dehydrogenase flavoprotein 1"/>
    <property type="match status" value="1"/>
</dbReference>
<dbReference type="GO" id="GO:0010181">
    <property type="term" value="F:FMN binding"/>
    <property type="evidence" value="ECO:0007669"/>
    <property type="project" value="InterPro"/>
</dbReference>
<dbReference type="Pfam" id="PF01512">
    <property type="entry name" value="Complex1_51K"/>
    <property type="match status" value="1"/>
</dbReference>
<dbReference type="GO" id="GO:0046872">
    <property type="term" value="F:metal ion binding"/>
    <property type="evidence" value="ECO:0007669"/>
    <property type="project" value="UniProtKB-KW"/>
</dbReference>
<dbReference type="InterPro" id="IPR017900">
    <property type="entry name" value="4Fe4S_Fe_S_CS"/>
</dbReference>
<dbReference type="PANTHER" id="PTHR43578">
    <property type="entry name" value="NADH-QUINONE OXIDOREDUCTASE SUBUNIT F"/>
    <property type="match status" value="1"/>
</dbReference>
<dbReference type="GO" id="GO:0050583">
    <property type="term" value="F:hydrogen dehydrogenase (NADP+) activity"/>
    <property type="evidence" value="ECO:0007669"/>
    <property type="project" value="UniProtKB-EC"/>
</dbReference>
<dbReference type="CDD" id="cd02980">
    <property type="entry name" value="TRX_Fd_family"/>
    <property type="match status" value="1"/>
</dbReference>
<evidence type="ECO:0000256" key="2">
    <source>
        <dbReference type="ARBA" id="ARBA00022485"/>
    </source>
</evidence>
<feature type="domain" description="4Fe-4S ferredoxin-type" evidence="6">
    <location>
        <begin position="540"/>
        <end position="569"/>
    </location>
</feature>
<dbReference type="Pfam" id="PF13237">
    <property type="entry name" value="Fer4_10"/>
    <property type="match status" value="1"/>
</dbReference>
<dbReference type="SUPFAM" id="SSF142019">
    <property type="entry name" value="Nqo1 FMN-binding domain-like"/>
    <property type="match status" value="1"/>
</dbReference>
<dbReference type="GO" id="GO:0051539">
    <property type="term" value="F:4 iron, 4 sulfur cluster binding"/>
    <property type="evidence" value="ECO:0007669"/>
    <property type="project" value="UniProtKB-KW"/>
</dbReference>
<dbReference type="Gene3D" id="3.30.70.20">
    <property type="match status" value="1"/>
</dbReference>
<dbReference type="SUPFAM" id="SSF142984">
    <property type="entry name" value="Nqo1 middle domain-like"/>
    <property type="match status" value="1"/>
</dbReference>
<evidence type="ECO:0000256" key="1">
    <source>
        <dbReference type="ARBA" id="ARBA00007523"/>
    </source>
</evidence>
<evidence type="ECO:0000256" key="3">
    <source>
        <dbReference type="ARBA" id="ARBA00022723"/>
    </source>
</evidence>
<dbReference type="Gene3D" id="6.10.250.1450">
    <property type="match status" value="1"/>
</dbReference>
<dbReference type="SUPFAM" id="SSF54862">
    <property type="entry name" value="4Fe-4S ferredoxins"/>
    <property type="match status" value="1"/>
</dbReference>
<dbReference type="Gene3D" id="1.20.1440.230">
    <property type="entry name" value="NADH-ubiquinone oxidoreductase 51kDa subunit, iron-sulphur binding domain"/>
    <property type="match status" value="1"/>
</dbReference>
<dbReference type="NCBIfam" id="NF010120">
    <property type="entry name" value="PRK13596.1"/>
    <property type="match status" value="1"/>
</dbReference>
<dbReference type="OrthoDB" id="9761899at2"/>